<reference evidence="2" key="1">
    <citation type="submission" date="2022-08" db="EMBL/GenBank/DDBJ databases">
        <authorList>
            <person name="Deng Y."/>
            <person name="Han X.-F."/>
            <person name="Zhang Y.-Q."/>
        </authorList>
    </citation>
    <scope>NUCLEOTIDE SEQUENCE</scope>
    <source>
        <strain evidence="2">CPCC 203386</strain>
    </source>
</reference>
<sequence>MPCSRLTTTRITAAHAPTARSVGASARTTDPADIIVTAATSARCLPRVSASRPKSQEPSGRTTNVKAKSP</sequence>
<evidence type="ECO:0000313" key="2">
    <source>
        <dbReference type="EMBL" id="MCS5732871.1"/>
    </source>
</evidence>
<accession>A0ABT2GYC3</accession>
<organism evidence="2 3">
    <name type="scientific">Herbiconiux daphne</name>
    <dbReference type="NCBI Taxonomy" id="2970914"/>
    <lineage>
        <taxon>Bacteria</taxon>
        <taxon>Bacillati</taxon>
        <taxon>Actinomycetota</taxon>
        <taxon>Actinomycetes</taxon>
        <taxon>Micrococcales</taxon>
        <taxon>Microbacteriaceae</taxon>
        <taxon>Herbiconiux</taxon>
    </lineage>
</organism>
<protein>
    <submittedName>
        <fullName evidence="2">Uncharacterized protein</fullName>
    </submittedName>
</protein>
<comment type="caution">
    <text evidence="2">The sequence shown here is derived from an EMBL/GenBank/DDBJ whole genome shotgun (WGS) entry which is preliminary data.</text>
</comment>
<feature type="compositionally biased region" description="Polar residues" evidence="1">
    <location>
        <begin position="52"/>
        <end position="70"/>
    </location>
</feature>
<dbReference type="Proteomes" id="UP001165586">
    <property type="component" value="Unassembled WGS sequence"/>
</dbReference>
<keyword evidence="3" id="KW-1185">Reference proteome</keyword>
<name>A0ABT2GYC3_9MICO</name>
<evidence type="ECO:0000313" key="3">
    <source>
        <dbReference type="Proteomes" id="UP001165586"/>
    </source>
</evidence>
<proteinExistence type="predicted"/>
<dbReference type="EMBL" id="JANLCJ010000001">
    <property type="protein sequence ID" value="MCS5732871.1"/>
    <property type="molecule type" value="Genomic_DNA"/>
</dbReference>
<evidence type="ECO:0000256" key="1">
    <source>
        <dbReference type="SAM" id="MobiDB-lite"/>
    </source>
</evidence>
<gene>
    <name evidence="2" type="ORF">N1032_03830</name>
</gene>
<feature type="region of interest" description="Disordered" evidence="1">
    <location>
        <begin position="46"/>
        <end position="70"/>
    </location>
</feature>